<dbReference type="PROSITE" id="PS51186">
    <property type="entry name" value="GNAT"/>
    <property type="match status" value="1"/>
</dbReference>
<dbReference type="RefSeq" id="WP_213431068.1">
    <property type="nucleotide sequence ID" value="NZ_AP031286.1"/>
</dbReference>
<protein>
    <submittedName>
        <fullName evidence="2">GNAT family N-acetyltransferase</fullName>
    </submittedName>
</protein>
<accession>A0ABM9G6F4</accession>
<evidence type="ECO:0000259" key="1">
    <source>
        <dbReference type="PROSITE" id="PS51186"/>
    </source>
</evidence>
<dbReference type="PANTHER" id="PTHR43617">
    <property type="entry name" value="L-AMINO ACID N-ACETYLTRANSFERASE"/>
    <property type="match status" value="1"/>
</dbReference>
<organism evidence="2 3">
    <name type="scientific">Paenibacillus melissococcoides</name>
    <dbReference type="NCBI Taxonomy" id="2912268"/>
    <lineage>
        <taxon>Bacteria</taxon>
        <taxon>Bacillati</taxon>
        <taxon>Bacillota</taxon>
        <taxon>Bacilli</taxon>
        <taxon>Bacillales</taxon>
        <taxon>Paenibacillaceae</taxon>
        <taxon>Paenibacillus</taxon>
    </lineage>
</organism>
<dbReference type="Gene3D" id="3.40.630.30">
    <property type="match status" value="1"/>
</dbReference>
<feature type="domain" description="N-acetyltransferase" evidence="1">
    <location>
        <begin position="3"/>
        <end position="150"/>
    </location>
</feature>
<dbReference type="EMBL" id="CALYLO010000006">
    <property type="protein sequence ID" value="CAH8247255.1"/>
    <property type="molecule type" value="Genomic_DNA"/>
</dbReference>
<name>A0ABM9G6F4_9BACL</name>
<sequence>MNIHLQPITAGNWKECIALEVAPEQEGFIASNLYSIAEARFLDGFQCKGIYLDKCMIGFAMYGIDPDDGKYWIYRFMVDASYQGQGYGKRALQLLLDEIGAQPDRTEHCLLGYNPKNEAARRLYASAGFVETGIAPWGEMMAKYDFSDRPGLADGTGNI</sequence>
<dbReference type="InterPro" id="IPR016181">
    <property type="entry name" value="Acyl_CoA_acyltransferase"/>
</dbReference>
<keyword evidence="3" id="KW-1185">Reference proteome</keyword>
<dbReference type="InterPro" id="IPR027455">
    <property type="entry name" value="Sper_AcTfrase_N"/>
</dbReference>
<dbReference type="SUPFAM" id="SSF55729">
    <property type="entry name" value="Acyl-CoA N-acyltransferases (Nat)"/>
    <property type="match status" value="1"/>
</dbReference>
<reference evidence="2" key="1">
    <citation type="submission" date="2022-06" db="EMBL/GenBank/DDBJ databases">
        <authorList>
            <person name="Dietemann V."/>
            <person name="Ory F."/>
            <person name="Dainat B."/>
            <person name="Oberhansli S."/>
        </authorList>
    </citation>
    <scope>NUCLEOTIDE SEQUENCE</scope>
    <source>
        <strain evidence="2">Ena-SAMPLE-TAB-26-04-2022-14:26:32:270-5432</strain>
    </source>
</reference>
<evidence type="ECO:0000313" key="2">
    <source>
        <dbReference type="EMBL" id="CAH8247255.1"/>
    </source>
</evidence>
<comment type="caution">
    <text evidence="2">The sequence shown here is derived from an EMBL/GenBank/DDBJ whole genome shotgun (WGS) entry which is preliminary data.</text>
</comment>
<dbReference type="CDD" id="cd04301">
    <property type="entry name" value="NAT_SF"/>
    <property type="match status" value="1"/>
</dbReference>
<dbReference type="Proteomes" id="UP001154322">
    <property type="component" value="Unassembled WGS sequence"/>
</dbReference>
<evidence type="ECO:0000313" key="3">
    <source>
        <dbReference type="Proteomes" id="UP001154322"/>
    </source>
</evidence>
<dbReference type="InterPro" id="IPR050276">
    <property type="entry name" value="MshD_Acetyltransferase"/>
</dbReference>
<proteinExistence type="predicted"/>
<dbReference type="InterPro" id="IPR000182">
    <property type="entry name" value="GNAT_dom"/>
</dbReference>
<gene>
    <name evidence="2" type="ORF">WJ0W_004489</name>
</gene>
<dbReference type="PANTHER" id="PTHR43617:SF2">
    <property type="entry name" value="UPF0039 PROTEIN SLL0451"/>
    <property type="match status" value="1"/>
</dbReference>
<dbReference type="Pfam" id="PF00583">
    <property type="entry name" value="Acetyltransf_1"/>
    <property type="match status" value="1"/>
</dbReference>
<dbReference type="Gene3D" id="1.10.287.900">
    <property type="entry name" value="The crystal structure of the spermine/spermidine acetyltransferase from enterococcus faecali"/>
    <property type="match status" value="1"/>
</dbReference>